<keyword evidence="4 5" id="KW-0963">Cytoplasm</keyword>
<dbReference type="GO" id="GO:0006282">
    <property type="term" value="P:regulation of DNA repair"/>
    <property type="evidence" value="ECO:0007669"/>
    <property type="project" value="UniProtKB-UniRule"/>
</dbReference>
<feature type="domain" description="RecX first three-helical" evidence="8">
    <location>
        <begin position="62"/>
        <end position="101"/>
    </location>
</feature>
<dbReference type="InterPro" id="IPR053925">
    <property type="entry name" value="RecX_HTH_3rd"/>
</dbReference>
<dbReference type="EMBL" id="DVHL01000040">
    <property type="protein sequence ID" value="HIR66191.1"/>
    <property type="molecule type" value="Genomic_DNA"/>
</dbReference>
<dbReference type="PANTHER" id="PTHR33602:SF1">
    <property type="entry name" value="REGULATORY PROTEIN RECX FAMILY PROTEIN"/>
    <property type="match status" value="1"/>
</dbReference>
<accession>A0A9D1E4M1</accession>
<dbReference type="InterPro" id="IPR036388">
    <property type="entry name" value="WH-like_DNA-bd_sf"/>
</dbReference>
<proteinExistence type="inferred from homology"/>
<comment type="subcellular location">
    <subcellularLocation>
        <location evidence="1 5">Cytoplasm</location>
    </subcellularLocation>
</comment>
<dbReference type="HAMAP" id="MF_01114">
    <property type="entry name" value="RecX"/>
    <property type="match status" value="1"/>
</dbReference>
<dbReference type="Pfam" id="PF02631">
    <property type="entry name" value="RecX_HTH2"/>
    <property type="match status" value="1"/>
</dbReference>
<protein>
    <recommendedName>
        <fullName evidence="3 5">Regulatory protein RecX</fullName>
    </recommendedName>
</protein>
<feature type="domain" description="RecX second three-helical" evidence="6">
    <location>
        <begin position="108"/>
        <end position="145"/>
    </location>
</feature>
<reference evidence="9" key="2">
    <citation type="journal article" date="2021" name="PeerJ">
        <title>Extensive microbial diversity within the chicken gut microbiome revealed by metagenomics and culture.</title>
        <authorList>
            <person name="Gilroy R."/>
            <person name="Ravi A."/>
            <person name="Getino M."/>
            <person name="Pursley I."/>
            <person name="Horton D.L."/>
            <person name="Alikhan N.F."/>
            <person name="Baker D."/>
            <person name="Gharbi K."/>
            <person name="Hall N."/>
            <person name="Watson M."/>
            <person name="Adriaenssens E.M."/>
            <person name="Foster-Nyarko E."/>
            <person name="Jarju S."/>
            <person name="Secka A."/>
            <person name="Antonio M."/>
            <person name="Oren A."/>
            <person name="Chaudhuri R.R."/>
            <person name="La Ragione R."/>
            <person name="Hildebrand F."/>
            <person name="Pallen M.J."/>
        </authorList>
    </citation>
    <scope>NUCLEOTIDE SEQUENCE</scope>
    <source>
        <strain evidence="9">CHK121-14286</strain>
    </source>
</reference>
<dbReference type="Pfam" id="PF21982">
    <property type="entry name" value="RecX_HTH1"/>
    <property type="match status" value="1"/>
</dbReference>
<dbReference type="InterPro" id="IPR053924">
    <property type="entry name" value="RecX_HTH_2nd"/>
</dbReference>
<evidence type="ECO:0000259" key="8">
    <source>
        <dbReference type="Pfam" id="PF21982"/>
    </source>
</evidence>
<evidence type="ECO:0000259" key="7">
    <source>
        <dbReference type="Pfam" id="PF21981"/>
    </source>
</evidence>
<evidence type="ECO:0000256" key="4">
    <source>
        <dbReference type="ARBA" id="ARBA00022490"/>
    </source>
</evidence>
<organism evidence="9 10">
    <name type="scientific">Candidatus Fimimonas gallinarum</name>
    <dbReference type="NCBI Taxonomy" id="2840821"/>
    <lineage>
        <taxon>Bacteria</taxon>
        <taxon>Pseudomonadati</taxon>
        <taxon>Myxococcota</taxon>
        <taxon>Myxococcia</taxon>
        <taxon>Myxococcales</taxon>
        <taxon>Cystobacterineae</taxon>
        <taxon>Myxococcaceae</taxon>
        <taxon>Myxococcaceae incertae sedis</taxon>
        <taxon>Candidatus Fimimonas</taxon>
    </lineage>
</organism>
<dbReference type="Pfam" id="PF21981">
    <property type="entry name" value="RecX_HTH3"/>
    <property type="match status" value="1"/>
</dbReference>
<evidence type="ECO:0000259" key="6">
    <source>
        <dbReference type="Pfam" id="PF02631"/>
    </source>
</evidence>
<sequence length="207" mass="23917">MPKITDLKIQKSDKTRANLYIDSQFAFGVEMVTVMKLGLKIGQEVSQRQLEEAIFDSEKSVAFGKAVDYLSRGMKTVSQMKTYLEKKGFSLPVVKYVLEKLQEYRYLDDVAYAEAYVRQNSGNKGNRRLRAELVQKGVNREQAEKSADCDSETEQRNASLLAEKYLRNKPCDVKNLQRLQRYLLSRGFEFDTVNAVVRNYRRGQEDD</sequence>
<dbReference type="Proteomes" id="UP000824200">
    <property type="component" value="Unassembled WGS sequence"/>
</dbReference>
<evidence type="ECO:0000256" key="5">
    <source>
        <dbReference type="HAMAP-Rule" id="MF_01114"/>
    </source>
</evidence>
<evidence type="ECO:0000256" key="1">
    <source>
        <dbReference type="ARBA" id="ARBA00004496"/>
    </source>
</evidence>
<dbReference type="AlphaFoldDB" id="A0A9D1E4M1"/>
<dbReference type="InterPro" id="IPR003783">
    <property type="entry name" value="Regulatory_RecX"/>
</dbReference>
<evidence type="ECO:0000256" key="2">
    <source>
        <dbReference type="ARBA" id="ARBA00009695"/>
    </source>
</evidence>
<evidence type="ECO:0000313" key="9">
    <source>
        <dbReference type="EMBL" id="HIR66191.1"/>
    </source>
</evidence>
<comment type="function">
    <text evidence="5">Modulates RecA activity.</text>
</comment>
<dbReference type="GO" id="GO:0005737">
    <property type="term" value="C:cytoplasm"/>
    <property type="evidence" value="ECO:0007669"/>
    <property type="project" value="UniProtKB-SubCell"/>
</dbReference>
<dbReference type="PANTHER" id="PTHR33602">
    <property type="entry name" value="REGULATORY PROTEIN RECX FAMILY PROTEIN"/>
    <property type="match status" value="1"/>
</dbReference>
<comment type="caution">
    <text evidence="9">The sequence shown here is derived from an EMBL/GenBank/DDBJ whole genome shotgun (WGS) entry which is preliminary data.</text>
</comment>
<evidence type="ECO:0000256" key="3">
    <source>
        <dbReference type="ARBA" id="ARBA00018111"/>
    </source>
</evidence>
<name>A0A9D1E4M1_9BACT</name>
<gene>
    <name evidence="5" type="primary">recX</name>
    <name evidence="9" type="ORF">IAC95_04875</name>
</gene>
<comment type="similarity">
    <text evidence="2 5">Belongs to the RecX family.</text>
</comment>
<reference evidence="9" key="1">
    <citation type="submission" date="2020-10" db="EMBL/GenBank/DDBJ databases">
        <authorList>
            <person name="Gilroy R."/>
        </authorList>
    </citation>
    <scope>NUCLEOTIDE SEQUENCE</scope>
    <source>
        <strain evidence="9">CHK121-14286</strain>
    </source>
</reference>
<dbReference type="Gene3D" id="1.10.10.10">
    <property type="entry name" value="Winged helix-like DNA-binding domain superfamily/Winged helix DNA-binding domain"/>
    <property type="match status" value="3"/>
</dbReference>
<evidence type="ECO:0000313" key="10">
    <source>
        <dbReference type="Proteomes" id="UP000824200"/>
    </source>
</evidence>
<feature type="domain" description="RecX third three-helical" evidence="7">
    <location>
        <begin position="153"/>
        <end position="197"/>
    </location>
</feature>
<dbReference type="InterPro" id="IPR053926">
    <property type="entry name" value="RecX_HTH_1st"/>
</dbReference>